<protein>
    <submittedName>
        <fullName evidence="1">Uncharacterized protein</fullName>
    </submittedName>
</protein>
<evidence type="ECO:0000313" key="2">
    <source>
        <dbReference type="Proteomes" id="UP000182743"/>
    </source>
</evidence>
<name>A0A1J5JEY2_NEOTH</name>
<dbReference type="AlphaFoldDB" id="A0A1J5JEY2"/>
<dbReference type="RefSeq" id="WP_218157992.1">
    <property type="nucleotide sequence ID" value="NZ_MIHH01000016.1"/>
</dbReference>
<dbReference type="Proteomes" id="UP000182743">
    <property type="component" value="Unassembled WGS sequence"/>
</dbReference>
<reference evidence="1 2" key="1">
    <citation type="submission" date="2016-08" db="EMBL/GenBank/DDBJ databases">
        <title>Genome-based comparison of Moorella thermoacetic strains.</title>
        <authorList>
            <person name="Poehlein A."/>
            <person name="Bengelsdorf F.R."/>
            <person name="Esser C."/>
            <person name="Duerre P."/>
            <person name="Daniel R."/>
        </authorList>
    </citation>
    <scope>NUCLEOTIDE SEQUENCE [LARGE SCALE GENOMIC DNA]</scope>
    <source>
        <strain evidence="1 2">DSM 11768</strain>
    </source>
</reference>
<evidence type="ECO:0000313" key="1">
    <source>
        <dbReference type="EMBL" id="OIQ08098.1"/>
    </source>
</evidence>
<proteinExistence type="predicted"/>
<sequence>MPLALQGQQVRPRHIPYVDVITNIAPVNVDHGYLIAKAGKPVARPVPITSEKPERYPGSAKGQITIALDFNAPLPEAILKEFEE</sequence>
<dbReference type="EMBL" id="MIHH01000016">
    <property type="protein sequence ID" value="OIQ08098.1"/>
    <property type="molecule type" value="Genomic_DNA"/>
</dbReference>
<comment type="caution">
    <text evidence="1">The sequence shown here is derived from an EMBL/GenBank/DDBJ whole genome shotgun (WGS) entry which is preliminary data.</text>
</comment>
<accession>A0A1J5JEY2</accession>
<organism evidence="1 2">
    <name type="scientific">Neomoorella thermoacetica</name>
    <name type="common">Clostridium thermoaceticum</name>
    <dbReference type="NCBI Taxonomy" id="1525"/>
    <lineage>
        <taxon>Bacteria</taxon>
        <taxon>Bacillati</taxon>
        <taxon>Bacillota</taxon>
        <taxon>Clostridia</taxon>
        <taxon>Neomoorellales</taxon>
        <taxon>Neomoorellaceae</taxon>
        <taxon>Neomoorella</taxon>
    </lineage>
</organism>
<gene>
    <name evidence="1" type="ORF">MOOR_22740</name>
</gene>